<reference evidence="3 4" key="2">
    <citation type="submission" date="2018-11" db="EMBL/GenBank/DDBJ databases">
        <authorList>
            <consortium name="Pathogen Informatics"/>
        </authorList>
    </citation>
    <scope>NUCLEOTIDE SEQUENCE [LARGE SCALE GENOMIC DNA]</scope>
    <source>
        <strain evidence="3 4">MHpl1</strain>
    </source>
</reference>
<dbReference type="WBParaSite" id="HPLM_0001235701-mRNA-1">
    <property type="protein sequence ID" value="HPLM_0001235701-mRNA-1"/>
    <property type="gene ID" value="HPLM_0001235701"/>
</dbReference>
<name>A0A0N4WMC9_HAEPC</name>
<evidence type="ECO:0000313" key="4">
    <source>
        <dbReference type="Proteomes" id="UP000268014"/>
    </source>
</evidence>
<dbReference type="Proteomes" id="UP000268014">
    <property type="component" value="Unassembled WGS sequence"/>
</dbReference>
<evidence type="ECO:0000313" key="5">
    <source>
        <dbReference type="WBParaSite" id="HPLM_0001235701-mRNA-1"/>
    </source>
</evidence>
<dbReference type="EMBL" id="UZAF01017840">
    <property type="protein sequence ID" value="VDO45429.1"/>
    <property type="molecule type" value="Genomic_DNA"/>
</dbReference>
<feature type="transmembrane region" description="Helical" evidence="2">
    <location>
        <begin position="31"/>
        <end position="57"/>
    </location>
</feature>
<accession>A0A0N4WMC9</accession>
<proteinExistence type="predicted"/>
<organism evidence="5">
    <name type="scientific">Haemonchus placei</name>
    <name type="common">Barber's pole worm</name>
    <dbReference type="NCBI Taxonomy" id="6290"/>
    <lineage>
        <taxon>Eukaryota</taxon>
        <taxon>Metazoa</taxon>
        <taxon>Ecdysozoa</taxon>
        <taxon>Nematoda</taxon>
        <taxon>Chromadorea</taxon>
        <taxon>Rhabditida</taxon>
        <taxon>Rhabditina</taxon>
        <taxon>Rhabditomorpha</taxon>
        <taxon>Strongyloidea</taxon>
        <taxon>Trichostrongylidae</taxon>
        <taxon>Haemonchus</taxon>
    </lineage>
</organism>
<reference evidence="5" key="1">
    <citation type="submission" date="2017-02" db="UniProtKB">
        <authorList>
            <consortium name="WormBaseParasite"/>
        </authorList>
    </citation>
    <scope>IDENTIFICATION</scope>
</reference>
<evidence type="ECO:0000313" key="3">
    <source>
        <dbReference type="EMBL" id="VDO45429.1"/>
    </source>
</evidence>
<evidence type="ECO:0000256" key="1">
    <source>
        <dbReference type="SAM" id="MobiDB-lite"/>
    </source>
</evidence>
<sequence length="165" mass="18421">MSQVFFPLGAEDTVSRDTKAPVLEIRVNLCMLWLVITLIVLFLLIGVSLLSAAYEFIGFQYRKAKAKSQLRRFDELMTRVGRGTITGTPLAPDEQVLRAVCKCNKTPICRRNLYRVPSISPIAFECDASTGTENRLPATPHIMPPPSSSSTKSYDCETGGIRFYR</sequence>
<dbReference type="OMA" id="EFIGFQY"/>
<keyword evidence="2" id="KW-0472">Membrane</keyword>
<gene>
    <name evidence="3" type="ORF">HPLM_LOCUS12349</name>
</gene>
<keyword evidence="4" id="KW-1185">Reference proteome</keyword>
<dbReference type="AlphaFoldDB" id="A0A0N4WMC9"/>
<dbReference type="OrthoDB" id="5843320at2759"/>
<evidence type="ECO:0000256" key="2">
    <source>
        <dbReference type="SAM" id="Phobius"/>
    </source>
</evidence>
<keyword evidence="2" id="KW-1133">Transmembrane helix</keyword>
<keyword evidence="2" id="KW-0812">Transmembrane</keyword>
<feature type="region of interest" description="Disordered" evidence="1">
    <location>
        <begin position="135"/>
        <end position="154"/>
    </location>
</feature>
<protein>
    <submittedName>
        <fullName evidence="3 5">Uncharacterized protein</fullName>
    </submittedName>
</protein>